<evidence type="ECO:0000259" key="1">
    <source>
        <dbReference type="Pfam" id="PF00646"/>
    </source>
</evidence>
<dbReference type="EMBL" id="CAJNOR010017936">
    <property type="protein sequence ID" value="CAF1687956.1"/>
    <property type="molecule type" value="Genomic_DNA"/>
</dbReference>
<dbReference type="Pfam" id="PF00646">
    <property type="entry name" value="F-box"/>
    <property type="match status" value="1"/>
</dbReference>
<gene>
    <name evidence="2" type="ORF">XAT740_LOCUS62634</name>
</gene>
<proteinExistence type="predicted"/>
<dbReference type="InterPro" id="IPR036047">
    <property type="entry name" value="F-box-like_dom_sf"/>
</dbReference>
<accession>A0A816HFQ0</accession>
<sequence length="112" mass="13372">MIDSSIELPDLCWFNICQHLSVGEIAQLSSTCQTLRHMLWSRESSLWFYLIQLKCKSIALYRSIRDLMDEDESEDENAIIFENERFSQRLLSEIKIYPVFYEKFLNLGQFYS</sequence>
<evidence type="ECO:0000313" key="3">
    <source>
        <dbReference type="Proteomes" id="UP000663828"/>
    </source>
</evidence>
<keyword evidence="3" id="KW-1185">Reference proteome</keyword>
<reference evidence="2" key="1">
    <citation type="submission" date="2021-02" db="EMBL/GenBank/DDBJ databases">
        <authorList>
            <person name="Nowell W R."/>
        </authorList>
    </citation>
    <scope>NUCLEOTIDE SEQUENCE</scope>
</reference>
<dbReference type="Proteomes" id="UP000663828">
    <property type="component" value="Unassembled WGS sequence"/>
</dbReference>
<feature type="non-terminal residue" evidence="2">
    <location>
        <position position="112"/>
    </location>
</feature>
<organism evidence="2 3">
    <name type="scientific">Adineta ricciae</name>
    <name type="common">Rotifer</name>
    <dbReference type="NCBI Taxonomy" id="249248"/>
    <lineage>
        <taxon>Eukaryota</taxon>
        <taxon>Metazoa</taxon>
        <taxon>Spiralia</taxon>
        <taxon>Gnathifera</taxon>
        <taxon>Rotifera</taxon>
        <taxon>Eurotatoria</taxon>
        <taxon>Bdelloidea</taxon>
        <taxon>Adinetida</taxon>
        <taxon>Adinetidae</taxon>
        <taxon>Adineta</taxon>
    </lineage>
</organism>
<name>A0A816HFQ0_ADIRI</name>
<dbReference type="AlphaFoldDB" id="A0A816HFQ0"/>
<protein>
    <recommendedName>
        <fullName evidence="1">F-box domain-containing protein</fullName>
    </recommendedName>
</protein>
<feature type="domain" description="F-box" evidence="1">
    <location>
        <begin position="7"/>
        <end position="39"/>
    </location>
</feature>
<dbReference type="CDD" id="cd09917">
    <property type="entry name" value="F-box_SF"/>
    <property type="match status" value="1"/>
</dbReference>
<evidence type="ECO:0000313" key="2">
    <source>
        <dbReference type="EMBL" id="CAF1687956.1"/>
    </source>
</evidence>
<comment type="caution">
    <text evidence="2">The sequence shown here is derived from an EMBL/GenBank/DDBJ whole genome shotgun (WGS) entry which is preliminary data.</text>
</comment>
<dbReference type="InterPro" id="IPR001810">
    <property type="entry name" value="F-box_dom"/>
</dbReference>
<dbReference type="SUPFAM" id="SSF81383">
    <property type="entry name" value="F-box domain"/>
    <property type="match status" value="1"/>
</dbReference>